<dbReference type="SUPFAM" id="SSF48403">
    <property type="entry name" value="Ankyrin repeat"/>
    <property type="match status" value="1"/>
</dbReference>
<name>A0AAN8RCJ5_9PEZI</name>
<comment type="caution">
    <text evidence="2">The sequence shown here is derived from an EMBL/GenBank/DDBJ whole genome shotgun (WGS) entry which is preliminary data.</text>
</comment>
<dbReference type="InterPro" id="IPR002110">
    <property type="entry name" value="Ankyrin_rpt"/>
</dbReference>
<reference evidence="2 3" key="1">
    <citation type="submission" date="2019-10" db="EMBL/GenBank/DDBJ databases">
        <authorList>
            <person name="Palmer J.M."/>
        </authorList>
    </citation>
    <scope>NUCLEOTIDE SEQUENCE [LARGE SCALE GENOMIC DNA]</scope>
    <source>
        <strain evidence="2 3">TWF718</strain>
    </source>
</reference>
<keyword evidence="3" id="KW-1185">Reference proteome</keyword>
<keyword evidence="1" id="KW-0040">ANK repeat</keyword>
<evidence type="ECO:0000313" key="2">
    <source>
        <dbReference type="EMBL" id="KAK6339982.1"/>
    </source>
</evidence>
<protein>
    <recommendedName>
        <fullName evidence="4">Ankyrin repeat protein</fullName>
    </recommendedName>
</protein>
<evidence type="ECO:0000313" key="3">
    <source>
        <dbReference type="Proteomes" id="UP001313282"/>
    </source>
</evidence>
<dbReference type="AlphaFoldDB" id="A0AAN8RCJ5"/>
<dbReference type="EMBL" id="JAVHNR010000006">
    <property type="protein sequence ID" value="KAK6339982.1"/>
    <property type="molecule type" value="Genomic_DNA"/>
</dbReference>
<accession>A0AAN8RCJ5</accession>
<dbReference type="Proteomes" id="UP001313282">
    <property type="component" value="Unassembled WGS sequence"/>
</dbReference>
<evidence type="ECO:0000256" key="1">
    <source>
        <dbReference type="PROSITE-ProRule" id="PRU00023"/>
    </source>
</evidence>
<organism evidence="2 3">
    <name type="scientific">Orbilia javanica</name>
    <dbReference type="NCBI Taxonomy" id="47235"/>
    <lineage>
        <taxon>Eukaryota</taxon>
        <taxon>Fungi</taxon>
        <taxon>Dikarya</taxon>
        <taxon>Ascomycota</taxon>
        <taxon>Pezizomycotina</taxon>
        <taxon>Orbiliomycetes</taxon>
        <taxon>Orbiliales</taxon>
        <taxon>Orbiliaceae</taxon>
        <taxon>Orbilia</taxon>
    </lineage>
</organism>
<dbReference type="Gene3D" id="1.25.40.20">
    <property type="entry name" value="Ankyrin repeat-containing domain"/>
    <property type="match status" value="1"/>
</dbReference>
<evidence type="ECO:0008006" key="4">
    <source>
        <dbReference type="Google" id="ProtNLM"/>
    </source>
</evidence>
<proteinExistence type="predicted"/>
<feature type="repeat" description="ANK" evidence="1">
    <location>
        <begin position="172"/>
        <end position="204"/>
    </location>
</feature>
<gene>
    <name evidence="2" type="ORF">TWF718_009369</name>
</gene>
<dbReference type="PROSITE" id="PS50088">
    <property type="entry name" value="ANK_REPEAT"/>
    <property type="match status" value="1"/>
</dbReference>
<sequence length="236" mass="26483">MVVPIFWPSIWENIPDKTRYQRCLQRIMVFVLGREMVFDEALIASKYTATHFVSAFCVPFDDKHKARFDRGAETAIRFKWDLHAKTADRFTVLNFAIAISAKAAQQLINNGVHVMMSLAARAKALVLAAHYGPDDVVKSLVKNQDSEFVNRTNTLEGFETLPSPALPRSIKEITIALYVAVFHGRRDMISFLVSQGANIDMKVDRVATSNRAYISQRPIKMAATPLVVAAEAGRRI</sequence>
<dbReference type="Pfam" id="PF00023">
    <property type="entry name" value="Ank"/>
    <property type="match status" value="1"/>
</dbReference>
<dbReference type="InterPro" id="IPR036770">
    <property type="entry name" value="Ankyrin_rpt-contain_sf"/>
</dbReference>